<reference evidence="6 7" key="1">
    <citation type="submission" date="2020-08" db="EMBL/GenBank/DDBJ databases">
        <title>Genomic Encyclopedia of Type Strains, Phase IV (KMG-IV): sequencing the most valuable type-strain genomes for metagenomic binning, comparative biology and taxonomic classification.</title>
        <authorList>
            <person name="Goeker M."/>
        </authorList>
    </citation>
    <scope>NUCLEOTIDE SEQUENCE [LARGE SCALE GENOMIC DNA]</scope>
    <source>
        <strain evidence="6 7">DSM 12252</strain>
    </source>
</reference>
<evidence type="ECO:0000256" key="1">
    <source>
        <dbReference type="ARBA" id="ARBA00022898"/>
    </source>
</evidence>
<proteinExistence type="inferred from homology"/>
<dbReference type="Gene3D" id="3.40.640.10">
    <property type="entry name" value="Type I PLP-dependent aspartate aminotransferase-like (Major domain)"/>
    <property type="match status" value="1"/>
</dbReference>
<dbReference type="GO" id="GO:0000271">
    <property type="term" value="P:polysaccharide biosynthetic process"/>
    <property type="evidence" value="ECO:0007669"/>
    <property type="project" value="TreeGrafter"/>
</dbReference>
<dbReference type="InterPro" id="IPR015421">
    <property type="entry name" value="PyrdxlP-dep_Trfase_major"/>
</dbReference>
<dbReference type="Pfam" id="PF01041">
    <property type="entry name" value="DegT_DnrJ_EryC1"/>
    <property type="match status" value="1"/>
</dbReference>
<dbReference type="SUPFAM" id="SSF53383">
    <property type="entry name" value="PLP-dependent transferases"/>
    <property type="match status" value="1"/>
</dbReference>
<dbReference type="Proteomes" id="UP000590740">
    <property type="component" value="Unassembled WGS sequence"/>
</dbReference>
<sequence>MPSLLNTLSVPYPLADQHRHEPALRGAWQRVCESGSYILGREVEAFEKEYAAFLGGGRVVGVASGTDAIELMLRALNIGSGSKVVVPSFAPSAVASGVRRSGAEVVFADIDPHTFTLCPESLAALLRSPQGSGVDAALVVHLYGHPADWQGLRSVAVEHGIELLEDCAQAHGALWQGRMAGTLGRAAAFSFYPTKNLAALGDAGAVATQDAELAERLRLIREYGWGRRNVSDFAGVNSRLDELQAAVLRVKLGSLRDNVLQRRRLAAVYDASLSGCRMVVPPVVRGGCEHAYHQYVIRTKNREALLQHLQQAGIPAAVHYPVPLHRQRAFAGSHMPLSEAERAASEVISLPVHPYLSEEAPAEVGEVIERFDHACG</sequence>
<evidence type="ECO:0000313" key="6">
    <source>
        <dbReference type="EMBL" id="MBB5033530.1"/>
    </source>
</evidence>
<comment type="caution">
    <text evidence="6">The sequence shown here is derived from an EMBL/GenBank/DDBJ whole genome shotgun (WGS) entry which is preliminary data.</text>
</comment>
<dbReference type="RefSeq" id="WP_184340453.1">
    <property type="nucleotide sequence ID" value="NZ_JACHIG010000006.1"/>
</dbReference>
<dbReference type="InterPro" id="IPR015424">
    <property type="entry name" value="PyrdxlP-dep_Trfase"/>
</dbReference>
<dbReference type="GO" id="GO:0008483">
    <property type="term" value="F:transaminase activity"/>
    <property type="evidence" value="ECO:0007669"/>
    <property type="project" value="TreeGrafter"/>
</dbReference>
<keyword evidence="7" id="KW-1185">Reference proteome</keyword>
<gene>
    <name evidence="6" type="ORF">HNQ65_003118</name>
</gene>
<evidence type="ECO:0000313" key="7">
    <source>
        <dbReference type="Proteomes" id="UP000590740"/>
    </source>
</evidence>
<dbReference type="PANTHER" id="PTHR30244">
    <property type="entry name" value="TRANSAMINASE"/>
    <property type="match status" value="1"/>
</dbReference>
<name>A0A7W8DKZ2_9BACT</name>
<evidence type="ECO:0000256" key="5">
    <source>
        <dbReference type="RuleBase" id="RU004508"/>
    </source>
</evidence>
<dbReference type="InterPro" id="IPR000653">
    <property type="entry name" value="DegT/StrS_aminotransferase"/>
</dbReference>
<evidence type="ECO:0000256" key="4">
    <source>
        <dbReference type="PIRSR" id="PIRSR000390-2"/>
    </source>
</evidence>
<dbReference type="EMBL" id="JACHIG010000006">
    <property type="protein sequence ID" value="MBB5033530.1"/>
    <property type="molecule type" value="Genomic_DNA"/>
</dbReference>
<evidence type="ECO:0000256" key="3">
    <source>
        <dbReference type="PIRSR" id="PIRSR000390-1"/>
    </source>
</evidence>
<dbReference type="InterPro" id="IPR015422">
    <property type="entry name" value="PyrdxlP-dep_Trfase_small"/>
</dbReference>
<protein>
    <submittedName>
        <fullName evidence="6">dTDP-4-amino-4,6-dideoxygalactose transaminase</fullName>
    </submittedName>
</protein>
<keyword evidence="1 4" id="KW-0663">Pyridoxal phosphate</keyword>
<organism evidence="6 7">
    <name type="scientific">Prosthecobacter vanneervenii</name>
    <dbReference type="NCBI Taxonomy" id="48466"/>
    <lineage>
        <taxon>Bacteria</taxon>
        <taxon>Pseudomonadati</taxon>
        <taxon>Verrucomicrobiota</taxon>
        <taxon>Verrucomicrobiia</taxon>
        <taxon>Verrucomicrobiales</taxon>
        <taxon>Verrucomicrobiaceae</taxon>
        <taxon>Prosthecobacter</taxon>
    </lineage>
</organism>
<accession>A0A7W8DKZ2</accession>
<dbReference type="PANTHER" id="PTHR30244:SF36">
    <property type="entry name" value="3-OXO-GLUCOSE-6-PHOSPHATE:GLUTAMATE AMINOTRANSFERASE"/>
    <property type="match status" value="1"/>
</dbReference>
<comment type="similarity">
    <text evidence="2 5">Belongs to the DegT/DnrJ/EryC1 family.</text>
</comment>
<dbReference type="PIRSF" id="PIRSF000390">
    <property type="entry name" value="PLP_StrS"/>
    <property type="match status" value="1"/>
</dbReference>
<dbReference type="Gene3D" id="3.90.1150.10">
    <property type="entry name" value="Aspartate Aminotransferase, domain 1"/>
    <property type="match status" value="1"/>
</dbReference>
<evidence type="ECO:0000256" key="2">
    <source>
        <dbReference type="ARBA" id="ARBA00037999"/>
    </source>
</evidence>
<dbReference type="CDD" id="cd00616">
    <property type="entry name" value="AHBA_syn"/>
    <property type="match status" value="1"/>
</dbReference>
<dbReference type="AlphaFoldDB" id="A0A7W8DKZ2"/>
<feature type="active site" description="Proton acceptor" evidence="3">
    <location>
        <position position="195"/>
    </location>
</feature>
<feature type="modified residue" description="N6-(pyridoxal phosphate)lysine" evidence="4">
    <location>
        <position position="195"/>
    </location>
</feature>
<dbReference type="GO" id="GO:0030170">
    <property type="term" value="F:pyridoxal phosphate binding"/>
    <property type="evidence" value="ECO:0007669"/>
    <property type="project" value="TreeGrafter"/>
</dbReference>